<dbReference type="OrthoDB" id="9793828at2"/>
<dbReference type="AlphaFoldDB" id="A0A380JFS1"/>
<gene>
    <name evidence="7" type="primary">ybhL</name>
    <name evidence="7" type="ORF">NCTC11391_00925</name>
</gene>
<evidence type="ECO:0000313" key="7">
    <source>
        <dbReference type="EMBL" id="SUN35886.1"/>
    </source>
</evidence>
<feature type="transmembrane region" description="Helical" evidence="6">
    <location>
        <begin position="169"/>
        <end position="187"/>
    </location>
</feature>
<comment type="subcellular location">
    <subcellularLocation>
        <location evidence="1">Membrane</location>
        <topology evidence="1">Multi-pass membrane protein</topology>
    </subcellularLocation>
</comment>
<evidence type="ECO:0000256" key="6">
    <source>
        <dbReference type="RuleBase" id="RU004379"/>
    </source>
</evidence>
<dbReference type="GO" id="GO:0005886">
    <property type="term" value="C:plasma membrane"/>
    <property type="evidence" value="ECO:0007669"/>
    <property type="project" value="TreeGrafter"/>
</dbReference>
<evidence type="ECO:0000256" key="4">
    <source>
        <dbReference type="ARBA" id="ARBA00022989"/>
    </source>
</evidence>
<dbReference type="Pfam" id="PF01027">
    <property type="entry name" value="Bax1-I"/>
    <property type="match status" value="1"/>
</dbReference>
<dbReference type="Proteomes" id="UP000254082">
    <property type="component" value="Unassembled WGS sequence"/>
</dbReference>
<keyword evidence="3 6" id="KW-0812">Transmembrane</keyword>
<dbReference type="EMBL" id="UHFA01000002">
    <property type="protein sequence ID" value="SUN35886.1"/>
    <property type="molecule type" value="Genomic_DNA"/>
</dbReference>
<organism evidence="7 8">
    <name type="scientific">Streptococcus downei MFe28</name>
    <dbReference type="NCBI Taxonomy" id="764290"/>
    <lineage>
        <taxon>Bacteria</taxon>
        <taxon>Bacillati</taxon>
        <taxon>Bacillota</taxon>
        <taxon>Bacilli</taxon>
        <taxon>Lactobacillales</taxon>
        <taxon>Streptococcaceae</taxon>
        <taxon>Streptococcus</taxon>
    </lineage>
</organism>
<feature type="transmembrane region" description="Helical" evidence="6">
    <location>
        <begin position="26"/>
        <end position="49"/>
    </location>
</feature>
<feature type="transmembrane region" description="Helical" evidence="6">
    <location>
        <begin position="61"/>
        <end position="81"/>
    </location>
</feature>
<evidence type="ECO:0000256" key="3">
    <source>
        <dbReference type="ARBA" id="ARBA00022692"/>
    </source>
</evidence>
<dbReference type="PANTHER" id="PTHR23291">
    <property type="entry name" value="BAX INHIBITOR-RELATED"/>
    <property type="match status" value="1"/>
</dbReference>
<keyword evidence="5 6" id="KW-0472">Membrane</keyword>
<feature type="transmembrane region" description="Helical" evidence="6">
    <location>
        <begin position="115"/>
        <end position="136"/>
    </location>
</feature>
<evidence type="ECO:0000256" key="1">
    <source>
        <dbReference type="ARBA" id="ARBA00004141"/>
    </source>
</evidence>
<evidence type="ECO:0000313" key="8">
    <source>
        <dbReference type="Proteomes" id="UP000254082"/>
    </source>
</evidence>
<accession>A0A380JFS1</accession>
<protein>
    <submittedName>
        <fullName evidence="7">Integral membrane protein</fullName>
    </submittedName>
</protein>
<feature type="transmembrane region" description="Helical" evidence="6">
    <location>
        <begin position="87"/>
        <end position="108"/>
    </location>
</feature>
<dbReference type="RefSeq" id="WP_115324957.1">
    <property type="nucleotide sequence ID" value="NZ_UHFA01000002.1"/>
</dbReference>
<evidence type="ECO:0000256" key="2">
    <source>
        <dbReference type="ARBA" id="ARBA00010350"/>
    </source>
</evidence>
<proteinExistence type="inferred from homology"/>
<keyword evidence="8" id="KW-1185">Reference proteome</keyword>
<feature type="transmembrane region" description="Helical" evidence="6">
    <location>
        <begin position="142"/>
        <end position="164"/>
    </location>
</feature>
<evidence type="ECO:0000256" key="5">
    <source>
        <dbReference type="ARBA" id="ARBA00023136"/>
    </source>
</evidence>
<reference evidence="7 8" key="1">
    <citation type="submission" date="2018-06" db="EMBL/GenBank/DDBJ databases">
        <authorList>
            <consortium name="Pathogen Informatics"/>
            <person name="Doyle S."/>
        </authorList>
    </citation>
    <scope>NUCLEOTIDE SEQUENCE [LARGE SCALE GENOMIC DNA]</scope>
    <source>
        <strain evidence="8">NCTC 11391</strain>
    </source>
</reference>
<sequence>MDMNQMGPSPVITQADAGLSRFFAKIYGLVGMGIGLSAIISALMIFVFPENMYAIRSGGRMIYLGAIFLEIALVFVASSAARRNTPWALPLFLIYSAMNGFTLSFVIAAYTGAEVIGAFVSSAAVFFIMAAVGATIKKDLSGMAKALIAGLIGIIIAGLVNLFLGSGMISLLISLVTVVIFSGLIAYENQMIKRVYGQTRGQVTDGWAISMALSLYLDFINLFLSILNIFGRRN</sequence>
<dbReference type="InterPro" id="IPR006214">
    <property type="entry name" value="Bax_inhibitor_1-related"/>
</dbReference>
<name>A0A380JFS1_STRDO</name>
<feature type="transmembrane region" description="Helical" evidence="6">
    <location>
        <begin position="207"/>
        <end position="230"/>
    </location>
</feature>
<dbReference type="CDD" id="cd10432">
    <property type="entry name" value="BI-1-like_bacterial"/>
    <property type="match status" value="1"/>
</dbReference>
<dbReference type="PANTHER" id="PTHR23291:SF50">
    <property type="entry name" value="PROTEIN LIFEGUARD 4"/>
    <property type="match status" value="1"/>
</dbReference>
<comment type="similarity">
    <text evidence="2 6">Belongs to the BI1 family.</text>
</comment>
<keyword evidence="4 6" id="KW-1133">Transmembrane helix</keyword>